<protein>
    <recommendedName>
        <fullName evidence="4">Transmembrane protein 242</fullName>
    </recommendedName>
</protein>
<evidence type="ECO:0000256" key="1">
    <source>
        <dbReference type="SAM" id="Phobius"/>
    </source>
</evidence>
<keyword evidence="1" id="KW-0812">Transmembrane</keyword>
<proteinExistence type="predicted"/>
<name>A0A0W4ZPK7_PNEC8</name>
<keyword evidence="3" id="KW-1185">Reference proteome</keyword>
<comment type="caution">
    <text evidence="2">The sequence shown here is derived from an EMBL/GenBank/DDBJ whole genome shotgun (WGS) entry which is preliminary data.</text>
</comment>
<organism evidence="2 3">
    <name type="scientific">Pneumocystis carinii (strain B80)</name>
    <name type="common">Rat pneumocystis pneumonia agent</name>
    <name type="synonym">Pneumocystis carinii f. sp. carinii</name>
    <dbReference type="NCBI Taxonomy" id="1408658"/>
    <lineage>
        <taxon>Eukaryota</taxon>
        <taxon>Fungi</taxon>
        <taxon>Dikarya</taxon>
        <taxon>Ascomycota</taxon>
        <taxon>Taphrinomycotina</taxon>
        <taxon>Pneumocystomycetes</taxon>
        <taxon>Pneumocystaceae</taxon>
        <taxon>Pneumocystis</taxon>
    </lineage>
</organism>
<feature type="transmembrane region" description="Helical" evidence="1">
    <location>
        <begin position="44"/>
        <end position="69"/>
    </location>
</feature>
<dbReference type="Proteomes" id="UP000054454">
    <property type="component" value="Unassembled WGS sequence"/>
</dbReference>
<evidence type="ECO:0008006" key="4">
    <source>
        <dbReference type="Google" id="ProtNLM"/>
    </source>
</evidence>
<dbReference type="RefSeq" id="XP_018227099.1">
    <property type="nucleotide sequence ID" value="XM_018372137.1"/>
</dbReference>
<dbReference type="EMBL" id="LFVZ01000003">
    <property type="protein sequence ID" value="KTW30308.1"/>
    <property type="molecule type" value="Genomic_DNA"/>
</dbReference>
<evidence type="ECO:0000313" key="3">
    <source>
        <dbReference type="Proteomes" id="UP000054454"/>
    </source>
</evidence>
<dbReference type="OrthoDB" id="5346979at2759"/>
<accession>A0A0W4ZPK7</accession>
<gene>
    <name evidence="2" type="ORF">T552_04086</name>
</gene>
<sequence length="112" mass="12490">MPKDKTQNQWKYLLCASTVSLMQGLGLTYKHMKVKHLSFPANSILFALKALGIASLICFGAFGIGIAAVSKILEVNNIEEFSYAMKDCTKKYFPSLSLSSEKTDYENINEKL</sequence>
<keyword evidence="1" id="KW-0472">Membrane</keyword>
<dbReference type="AlphaFoldDB" id="A0A0W4ZPK7"/>
<keyword evidence="1" id="KW-1133">Transmembrane helix</keyword>
<feature type="transmembrane region" description="Helical" evidence="1">
    <location>
        <begin position="12"/>
        <end position="32"/>
    </location>
</feature>
<evidence type="ECO:0000313" key="2">
    <source>
        <dbReference type="EMBL" id="KTW30308.1"/>
    </source>
</evidence>
<dbReference type="VEuPathDB" id="FungiDB:T552_04086"/>
<reference evidence="3" key="1">
    <citation type="journal article" date="2016" name="Nat. Commun.">
        <title>Genome analysis of three Pneumocystis species reveals adaptation mechanisms to life exclusively in mammalian hosts.</title>
        <authorList>
            <person name="Ma L."/>
            <person name="Chen Z."/>
            <person name="Huang D.W."/>
            <person name="Kutty G."/>
            <person name="Ishihara M."/>
            <person name="Wang H."/>
            <person name="Abouelleil A."/>
            <person name="Bishop L."/>
            <person name="Davey E."/>
            <person name="Deng R."/>
            <person name="Deng X."/>
            <person name="Fan L."/>
            <person name="Fantoni G."/>
            <person name="Fitzgerald M."/>
            <person name="Gogineni E."/>
            <person name="Goldberg J.M."/>
            <person name="Handley G."/>
            <person name="Hu X."/>
            <person name="Huber C."/>
            <person name="Jiao X."/>
            <person name="Jones K."/>
            <person name="Levin J.Z."/>
            <person name="Liu Y."/>
            <person name="Macdonald P."/>
            <person name="Melnikov A."/>
            <person name="Raley C."/>
            <person name="Sassi M."/>
            <person name="Sherman B.T."/>
            <person name="Song X."/>
            <person name="Sykes S."/>
            <person name="Tran B."/>
            <person name="Walsh L."/>
            <person name="Xia Y."/>
            <person name="Yang J."/>
            <person name="Young S."/>
            <person name="Zeng Q."/>
            <person name="Zheng X."/>
            <person name="Stephens R."/>
            <person name="Nusbaum C."/>
            <person name="Birren B.W."/>
            <person name="Azadi P."/>
            <person name="Lempicki R.A."/>
            <person name="Cuomo C.A."/>
            <person name="Kovacs J.A."/>
        </authorList>
    </citation>
    <scope>NUCLEOTIDE SEQUENCE [LARGE SCALE GENOMIC DNA]</scope>
    <source>
        <strain evidence="3">B80</strain>
    </source>
</reference>
<dbReference type="GeneID" id="28938340"/>